<keyword evidence="3" id="KW-0547">Nucleotide-binding</keyword>
<feature type="site" description="Electron transfer via tryptophanyl radical" evidence="6">
    <location>
        <position position="89"/>
    </location>
</feature>
<evidence type="ECO:0000256" key="4">
    <source>
        <dbReference type="ARBA" id="ARBA00022827"/>
    </source>
</evidence>
<feature type="domain" description="Cryptochrome/DNA photolyase FAD-binding" evidence="7">
    <location>
        <begin position="6"/>
        <end position="177"/>
    </location>
</feature>
<feature type="binding site" evidence="5">
    <location>
        <begin position="79"/>
        <end position="81"/>
    </location>
    <ligand>
        <name>FAD</name>
        <dbReference type="ChEBI" id="CHEBI:57692"/>
    </ligand>
</feature>
<dbReference type="InParanoid" id="A0A7R8YNW3"/>
<reference evidence="8 9" key="1">
    <citation type="submission" date="2020-11" db="EMBL/GenBank/DDBJ databases">
        <authorList>
            <person name="Wallbank WR R."/>
            <person name="Pardo Diaz C."/>
            <person name="Kozak K."/>
            <person name="Martin S."/>
            <person name="Jiggins C."/>
            <person name="Moest M."/>
            <person name="Warren A I."/>
            <person name="Generalovic N T."/>
            <person name="Byers J.R.P. K."/>
            <person name="Montejo-Kovacevich G."/>
            <person name="Yen C E."/>
        </authorList>
    </citation>
    <scope>NUCLEOTIDE SEQUENCE [LARGE SCALE GENOMIC DNA]</scope>
</reference>
<protein>
    <recommendedName>
        <fullName evidence="7">Cryptochrome/DNA photolyase FAD-binding domain-containing protein</fullName>
    </recommendedName>
</protein>
<dbReference type="AlphaFoldDB" id="A0A7R8YNW3"/>
<accession>A0A7R8YNW3</accession>
<evidence type="ECO:0000256" key="6">
    <source>
        <dbReference type="PIRSR" id="PIRSR602081-2"/>
    </source>
</evidence>
<feature type="site" description="Electron transfer via tryptophanyl radical" evidence="6">
    <location>
        <position position="12"/>
    </location>
</feature>
<evidence type="ECO:0000256" key="2">
    <source>
        <dbReference type="ARBA" id="ARBA00022630"/>
    </source>
</evidence>
<dbReference type="GO" id="GO:0071949">
    <property type="term" value="F:FAD binding"/>
    <property type="evidence" value="ECO:0007669"/>
    <property type="project" value="TreeGrafter"/>
</dbReference>
<dbReference type="Gene3D" id="1.25.40.10">
    <property type="entry name" value="Tetratricopeptide repeat domain"/>
    <property type="match status" value="1"/>
</dbReference>
<gene>
    <name evidence="8" type="ORF">HERILL_LOCUS2885</name>
</gene>
<comment type="cofactor">
    <cofactor evidence="5">
        <name>FAD</name>
        <dbReference type="ChEBI" id="CHEBI:57692"/>
    </cofactor>
    <text evidence="5">Binds 1 FAD per subunit.</text>
</comment>
<evidence type="ECO:0000259" key="7">
    <source>
        <dbReference type="Pfam" id="PF03441"/>
    </source>
</evidence>
<dbReference type="GO" id="GO:0032922">
    <property type="term" value="P:circadian regulation of gene expression"/>
    <property type="evidence" value="ECO:0007669"/>
    <property type="project" value="TreeGrafter"/>
</dbReference>
<dbReference type="EMBL" id="LR899009">
    <property type="protein sequence ID" value="CAD7079681.1"/>
    <property type="molecule type" value="Genomic_DNA"/>
</dbReference>
<feature type="site" description="Electron transfer via tryptophanyl radical" evidence="6">
    <location>
        <position position="66"/>
    </location>
</feature>
<keyword evidence="9" id="KW-1185">Reference proteome</keyword>
<proteinExistence type="inferred from homology"/>
<name>A0A7R8YNW3_HERIL</name>
<evidence type="ECO:0000313" key="8">
    <source>
        <dbReference type="EMBL" id="CAD7079681.1"/>
    </source>
</evidence>
<dbReference type="Pfam" id="PF03441">
    <property type="entry name" value="FAD_binding_7"/>
    <property type="match status" value="1"/>
</dbReference>
<evidence type="ECO:0000256" key="3">
    <source>
        <dbReference type="ARBA" id="ARBA00022741"/>
    </source>
</evidence>
<dbReference type="Proteomes" id="UP000594454">
    <property type="component" value="Chromosome 1"/>
</dbReference>
<keyword evidence="2 5" id="KW-0285">Flavoprotein</keyword>
<dbReference type="SUPFAM" id="SSF48452">
    <property type="entry name" value="TPR-like"/>
    <property type="match status" value="1"/>
</dbReference>
<dbReference type="GO" id="GO:0005634">
    <property type="term" value="C:nucleus"/>
    <property type="evidence" value="ECO:0007669"/>
    <property type="project" value="TreeGrafter"/>
</dbReference>
<dbReference type="FunFam" id="1.10.579.10:FF:000004">
    <property type="entry name" value="Cryptochrome-1"/>
    <property type="match status" value="1"/>
</dbReference>
<dbReference type="PANTHER" id="PTHR11455:SF9">
    <property type="entry name" value="CRYPTOCHROME CIRCADIAN CLOCK 5 ISOFORM X1"/>
    <property type="match status" value="1"/>
</dbReference>
<keyword evidence="4 5" id="KW-0274">FAD</keyword>
<organism evidence="8 9">
    <name type="scientific">Hermetia illucens</name>
    <name type="common">Black soldier fly</name>
    <dbReference type="NCBI Taxonomy" id="343691"/>
    <lineage>
        <taxon>Eukaryota</taxon>
        <taxon>Metazoa</taxon>
        <taxon>Ecdysozoa</taxon>
        <taxon>Arthropoda</taxon>
        <taxon>Hexapoda</taxon>
        <taxon>Insecta</taxon>
        <taxon>Pterygota</taxon>
        <taxon>Neoptera</taxon>
        <taxon>Endopterygota</taxon>
        <taxon>Diptera</taxon>
        <taxon>Brachycera</taxon>
        <taxon>Stratiomyomorpha</taxon>
        <taxon>Stratiomyidae</taxon>
        <taxon>Hermetiinae</taxon>
        <taxon>Hermetia</taxon>
    </lineage>
</organism>
<comment type="similarity">
    <text evidence="1">Belongs to the DNA photolyase class-1 family.</text>
</comment>
<dbReference type="Gene3D" id="1.10.579.10">
    <property type="entry name" value="DNA Cyclobutane Dipyrimidine Photolyase, subunit A, domain 3"/>
    <property type="match status" value="1"/>
</dbReference>
<sequence length="558" mass="64385">MEGNRICYQIPWTSNPEYLEAWTYGRTGYPFIDAIMRQLRQEGWIHHLARHAVACFLTRGDLWISWEEGQKVFEELLLDADWALNAGNWMWLSASAFFYQYFRVYSPVVFGKKTDKDGKYIRKYVPELKNYPASLIYEPWKATVAQQKLYGCVVGKDYPKRIVVHEEVYKKNLEKMSKAYKVNKELLAKGKEETGYGVSSKASGVKRKYEEDEDESYNLFSSPSKPNRNGGAFLRRLSTDYSNSDEYTRRRALLRWTILSIFPRKPTPETYQNAYEVERVISDMVVKAEKMVIDGKLPEAKAVLLEALKLAEDTTVFSNISSVYDLLSTIAFKEGGIPEAEDMLVKFIEKLIQLGYPENHNSIIRFKLKLSRLYQSVGNRDMAELGFRDCINTQEEKLMKNKASDELTSLIYVSSLFWYGRFLSEYGEYQKAKAVLKKALNSLASTHSVSAAQVMVVLYYNAEVAYILKEYDDSLIYLYQAINLCKKNDPDNPDLPLYLIKVGYIHIIKGLYEDAKFWCQTAGQMAQMSRNEEAKTEAGLCIETLQKAMKDSINEKQN</sequence>
<dbReference type="GO" id="GO:0003904">
    <property type="term" value="F:deoxyribodipyrimidine photo-lyase activity"/>
    <property type="evidence" value="ECO:0007669"/>
    <property type="project" value="TreeGrafter"/>
</dbReference>
<dbReference type="InterPro" id="IPR011990">
    <property type="entry name" value="TPR-like_helical_dom_sf"/>
</dbReference>
<evidence type="ECO:0000313" key="9">
    <source>
        <dbReference type="Proteomes" id="UP000594454"/>
    </source>
</evidence>
<dbReference type="OrthoDB" id="435881at2759"/>
<dbReference type="GO" id="GO:0003677">
    <property type="term" value="F:DNA binding"/>
    <property type="evidence" value="ECO:0007669"/>
    <property type="project" value="TreeGrafter"/>
</dbReference>
<evidence type="ECO:0000256" key="1">
    <source>
        <dbReference type="ARBA" id="ARBA00005862"/>
    </source>
</evidence>
<dbReference type="PANTHER" id="PTHR11455">
    <property type="entry name" value="CRYPTOCHROME"/>
    <property type="match status" value="1"/>
</dbReference>
<dbReference type="InterPro" id="IPR002081">
    <property type="entry name" value="Cryptochrome/DNA_photolyase_1"/>
</dbReference>
<dbReference type="InterPro" id="IPR036134">
    <property type="entry name" value="Crypto/Photolyase_FAD-like_sf"/>
</dbReference>
<dbReference type="InterPro" id="IPR005101">
    <property type="entry name" value="Cryptochr/Photolyase_FAD-bd"/>
</dbReference>
<dbReference type="GO" id="GO:0005737">
    <property type="term" value="C:cytoplasm"/>
    <property type="evidence" value="ECO:0007669"/>
    <property type="project" value="TreeGrafter"/>
</dbReference>
<dbReference type="GO" id="GO:0043153">
    <property type="term" value="P:entrainment of circadian clock by photoperiod"/>
    <property type="evidence" value="ECO:0007669"/>
    <property type="project" value="TreeGrafter"/>
</dbReference>
<evidence type="ECO:0000256" key="5">
    <source>
        <dbReference type="PIRSR" id="PIRSR602081-1"/>
    </source>
</evidence>
<dbReference type="SUPFAM" id="SSF48173">
    <property type="entry name" value="Cryptochrome/photolyase FAD-binding domain"/>
    <property type="match status" value="1"/>
</dbReference>